<protein>
    <submittedName>
        <fullName evidence="1">Uncharacterized protein</fullName>
    </submittedName>
</protein>
<dbReference type="AlphaFoldDB" id="A0A2D3TF08"/>
<evidence type="ECO:0000313" key="2">
    <source>
        <dbReference type="Proteomes" id="UP000229055"/>
    </source>
</evidence>
<sequence length="115" mass="12615">MAHLKDLERQLMALKKQIPFATARALTSTARKIQEAQKDNLQSRLDNPTPFTVNSVASKAARKTNLKAKVLIRPTAAEYLAPEEFGGTRHLGGKALLNPKGVRFLAAEEVPAPNR</sequence>
<reference evidence="2" key="2">
    <citation type="submission" date="2017-11" db="EMBL/GenBank/DDBJ databases">
        <title>PacBio sequencing of new strain of the secondary endosymbiont Candidatus Hamiltonella defensa.</title>
        <authorList>
            <person name="Strand M.R."/>
            <person name="Oliver K."/>
        </authorList>
    </citation>
    <scope>NUCLEOTIDE SEQUENCE [LARGE SCALE GENOMIC DNA]</scope>
    <source>
        <strain evidence="2">ZA17</strain>
    </source>
</reference>
<evidence type="ECO:0000313" key="1">
    <source>
        <dbReference type="EMBL" id="ATW34375.1"/>
    </source>
</evidence>
<name>A0A2D3TF08_9ENTR</name>
<dbReference type="EMBL" id="CP017613">
    <property type="protein sequence ID" value="ATW34375.1"/>
    <property type="molecule type" value="Genomic_DNA"/>
</dbReference>
<proteinExistence type="predicted"/>
<gene>
    <name evidence="1" type="ORF">BJP43_09030</name>
</gene>
<reference evidence="2" key="1">
    <citation type="submission" date="2016-10" db="EMBL/GenBank/DDBJ databases">
        <authorList>
            <person name="Chevignon G."/>
        </authorList>
    </citation>
    <scope>NUCLEOTIDE SEQUENCE [LARGE SCALE GENOMIC DNA]</scope>
    <source>
        <strain evidence="2">ZA17</strain>
    </source>
</reference>
<organism evidence="1 2">
    <name type="scientific">Candidatus Williamhamiltonella defendens</name>
    <dbReference type="NCBI Taxonomy" id="138072"/>
    <lineage>
        <taxon>Bacteria</taxon>
        <taxon>Pseudomonadati</taxon>
        <taxon>Pseudomonadota</taxon>
        <taxon>Gammaproteobacteria</taxon>
        <taxon>Enterobacterales</taxon>
        <taxon>Enterobacteriaceae</taxon>
        <taxon>aphid secondary symbionts</taxon>
        <taxon>Candidatus Williamhamiltonella</taxon>
    </lineage>
</organism>
<accession>A0A2D3TF08</accession>
<dbReference type="Proteomes" id="UP000229055">
    <property type="component" value="Chromosome"/>
</dbReference>